<sequence>MNEKTGTITHLLRAFQGGDDQAFSKLIELFHPQLEEVAKACLAGDGMHDFMQTQSLVQEYFLRLSATNQLQPYDSKAFRSFAYKGMRRIVIDKARRQRARIKTVPPTEENDAMDHDPSFSDVDRLWLEQALERLDEAMPGMGVLAQLKYLGYSKVEIASILEMSPTRVVREWNKCKLFLKALLVN</sequence>
<dbReference type="InterPro" id="IPR014284">
    <property type="entry name" value="RNA_pol_sigma-70_dom"/>
</dbReference>
<keyword evidence="1" id="KW-0805">Transcription regulation</keyword>
<dbReference type="GO" id="GO:0016987">
    <property type="term" value="F:sigma factor activity"/>
    <property type="evidence" value="ECO:0007669"/>
    <property type="project" value="UniProtKB-KW"/>
</dbReference>
<reference evidence="5" key="1">
    <citation type="submission" date="2021-03" db="EMBL/GenBank/DDBJ databases">
        <title>Acanthopleuribacteraceae sp. M133.</title>
        <authorList>
            <person name="Wang G."/>
        </authorList>
    </citation>
    <scope>NUCLEOTIDE SEQUENCE</scope>
    <source>
        <strain evidence="5">M133</strain>
    </source>
</reference>
<keyword evidence="3" id="KW-0804">Transcription</keyword>
<dbReference type="InterPro" id="IPR039425">
    <property type="entry name" value="RNA_pol_sigma-70-like"/>
</dbReference>
<evidence type="ECO:0000259" key="4">
    <source>
        <dbReference type="Pfam" id="PF07638"/>
    </source>
</evidence>
<dbReference type="Pfam" id="PF07638">
    <property type="entry name" value="Sigma70_ECF"/>
    <property type="match status" value="1"/>
</dbReference>
<dbReference type="PANTHER" id="PTHR43133">
    <property type="entry name" value="RNA POLYMERASE ECF-TYPE SIGMA FACTO"/>
    <property type="match status" value="1"/>
</dbReference>
<evidence type="ECO:0000256" key="3">
    <source>
        <dbReference type="ARBA" id="ARBA00023163"/>
    </source>
</evidence>
<dbReference type="InterPro" id="IPR036388">
    <property type="entry name" value="WH-like_DNA-bd_sf"/>
</dbReference>
<evidence type="ECO:0000256" key="1">
    <source>
        <dbReference type="ARBA" id="ARBA00023015"/>
    </source>
</evidence>
<dbReference type="Proteomes" id="UP000663929">
    <property type="component" value="Chromosome"/>
</dbReference>
<gene>
    <name evidence="5" type="ORF">J3U87_34590</name>
</gene>
<dbReference type="EMBL" id="CP071793">
    <property type="protein sequence ID" value="QTD50742.1"/>
    <property type="molecule type" value="Genomic_DNA"/>
</dbReference>
<evidence type="ECO:0000256" key="2">
    <source>
        <dbReference type="ARBA" id="ARBA00023082"/>
    </source>
</evidence>
<dbReference type="NCBIfam" id="TIGR02937">
    <property type="entry name" value="sigma70-ECF"/>
    <property type="match status" value="1"/>
</dbReference>
<dbReference type="RefSeq" id="WP_237380692.1">
    <property type="nucleotide sequence ID" value="NZ_CP071793.1"/>
</dbReference>
<keyword evidence="2" id="KW-0731">Sigma factor</keyword>
<dbReference type="Gene3D" id="1.10.1740.10">
    <property type="match status" value="1"/>
</dbReference>
<dbReference type="GO" id="GO:0006352">
    <property type="term" value="P:DNA-templated transcription initiation"/>
    <property type="evidence" value="ECO:0007669"/>
    <property type="project" value="InterPro"/>
</dbReference>
<dbReference type="Gene3D" id="1.10.10.10">
    <property type="entry name" value="Winged helix-like DNA-binding domain superfamily/Winged helix DNA-binding domain"/>
    <property type="match status" value="1"/>
</dbReference>
<accession>A0A8A4TNR9</accession>
<organism evidence="5 6">
    <name type="scientific">Sulfidibacter corallicola</name>
    <dbReference type="NCBI Taxonomy" id="2818388"/>
    <lineage>
        <taxon>Bacteria</taxon>
        <taxon>Pseudomonadati</taxon>
        <taxon>Acidobacteriota</taxon>
        <taxon>Holophagae</taxon>
        <taxon>Acanthopleuribacterales</taxon>
        <taxon>Acanthopleuribacteraceae</taxon>
        <taxon>Sulfidibacter</taxon>
    </lineage>
</organism>
<protein>
    <submittedName>
        <fullName evidence="5">Sigma-70 family RNA polymerase sigma factor</fullName>
    </submittedName>
</protein>
<name>A0A8A4TNR9_SULCO</name>
<dbReference type="AlphaFoldDB" id="A0A8A4TNR9"/>
<dbReference type="PANTHER" id="PTHR43133:SF39">
    <property type="entry name" value="SIMILAR TO RNA POLYMERASE SIGMA-E FACTOR"/>
    <property type="match status" value="1"/>
</dbReference>
<proteinExistence type="predicted"/>
<keyword evidence="6" id="KW-1185">Reference proteome</keyword>
<dbReference type="InterPro" id="IPR053812">
    <property type="entry name" value="HTH_Sigma70_ECF-like"/>
</dbReference>
<evidence type="ECO:0000313" key="6">
    <source>
        <dbReference type="Proteomes" id="UP000663929"/>
    </source>
</evidence>
<dbReference type="InterPro" id="IPR013325">
    <property type="entry name" value="RNA_pol_sigma_r2"/>
</dbReference>
<dbReference type="SUPFAM" id="SSF88946">
    <property type="entry name" value="Sigma2 domain of RNA polymerase sigma factors"/>
    <property type="match status" value="1"/>
</dbReference>
<feature type="domain" description="RNA polymerase sigma-70 ECF-like HTH" evidence="4">
    <location>
        <begin position="7"/>
        <end position="173"/>
    </location>
</feature>
<dbReference type="KEGG" id="scor:J3U87_34590"/>
<evidence type="ECO:0000313" key="5">
    <source>
        <dbReference type="EMBL" id="QTD50742.1"/>
    </source>
</evidence>